<name>A0A3L6GD89_MAIZE</name>
<comment type="caution">
    <text evidence="2">The sequence shown here is derived from an EMBL/GenBank/DDBJ whole genome shotgun (WGS) entry which is preliminary data.</text>
</comment>
<organism evidence="2">
    <name type="scientific">Zea mays</name>
    <name type="common">Maize</name>
    <dbReference type="NCBI Taxonomy" id="4577"/>
    <lineage>
        <taxon>Eukaryota</taxon>
        <taxon>Viridiplantae</taxon>
        <taxon>Streptophyta</taxon>
        <taxon>Embryophyta</taxon>
        <taxon>Tracheophyta</taxon>
        <taxon>Spermatophyta</taxon>
        <taxon>Magnoliopsida</taxon>
        <taxon>Liliopsida</taxon>
        <taxon>Poales</taxon>
        <taxon>Poaceae</taxon>
        <taxon>PACMAD clade</taxon>
        <taxon>Panicoideae</taxon>
        <taxon>Andropogonodae</taxon>
        <taxon>Andropogoneae</taxon>
        <taxon>Tripsacinae</taxon>
        <taxon>Zea</taxon>
    </lineage>
</organism>
<feature type="compositionally biased region" description="Basic residues" evidence="1">
    <location>
        <begin position="515"/>
        <end position="529"/>
    </location>
</feature>
<dbReference type="EMBL" id="NCVQ01000002">
    <property type="protein sequence ID" value="PWZ46336.1"/>
    <property type="molecule type" value="Genomic_DNA"/>
</dbReference>
<gene>
    <name evidence="2" type="ORF">Zm00014a_024682</name>
</gene>
<reference evidence="2" key="1">
    <citation type="journal article" date="2018" name="Nat. Genet.">
        <title>Extensive intraspecific gene order and gene structural variations between Mo17 and other maize genomes.</title>
        <authorList>
            <person name="Sun S."/>
            <person name="Zhou Y."/>
            <person name="Chen J."/>
            <person name="Shi J."/>
            <person name="Zhao H."/>
            <person name="Zhao H."/>
            <person name="Song W."/>
            <person name="Zhang M."/>
            <person name="Cui Y."/>
            <person name="Dong X."/>
            <person name="Liu H."/>
            <person name="Ma X."/>
            <person name="Jiao Y."/>
            <person name="Wang B."/>
            <person name="Wei X."/>
            <person name="Stein J.C."/>
            <person name="Glaubitz J.C."/>
            <person name="Lu F."/>
            <person name="Yu G."/>
            <person name="Liang C."/>
            <person name="Fengler K."/>
            <person name="Li B."/>
            <person name="Rafalski A."/>
            <person name="Schnable P.S."/>
            <person name="Ware D.H."/>
            <person name="Buckler E.S."/>
            <person name="Lai J."/>
        </authorList>
    </citation>
    <scope>NUCLEOTIDE SEQUENCE [LARGE SCALE GENOMIC DNA]</scope>
    <source>
        <tissue evidence="2">Seedling</tissue>
    </source>
</reference>
<proteinExistence type="predicted"/>
<sequence length="539" mass="58723">MKAGSGENGENRHVSVLGHFPSLDASCQASGSSVWAASTGSPQEVGSRNAVVGVLSWAHRNPGLNSLRQHLCSSKSWRPGLLSKRYQPPFLPPSSYAAVLMSSISPGGLAKEGFDADGWRMADHRRQPFTAAHRGRSSSAGRWAFRGRVACGRDSWSGRGGRAFGAGGSYAPFDRESGDSSREQEYQDVITMEAATCLVSELLEIDDHAVLNSSLPICSILPGSKSNERNDVDPVVLCHAEHSTDELNQSLVNAISDQVLYCPAPSSPLVDTIRLGMTEDKLQNQHAAGLLDEPEVVGSDRPDLTMLALDCLIHVRALVDDDGLVRSDAILHSQLGIASLDKAMRPADTQDRFIHLGLVKSFAEEALKFNSITMRVKTDKINHGEFKLSAKRTNMDEDILSKAQRMAAKRNLEISELSFIPFHSKIITSKCEKIGISLGTTENEVLQSVVSIKNIELDRLTVAAKSTSPFNANTFNNEEDNALDDELSHIAERWDEDSELCGLDRCCELTVAPRRKKANRKGKVNRPSKKPGTPSKISL</sequence>
<feature type="region of interest" description="Disordered" evidence="1">
    <location>
        <begin position="515"/>
        <end position="539"/>
    </location>
</feature>
<evidence type="ECO:0000313" key="2">
    <source>
        <dbReference type="EMBL" id="PWZ46336.1"/>
    </source>
</evidence>
<dbReference type="Proteomes" id="UP000251960">
    <property type="component" value="Chromosome 10"/>
</dbReference>
<evidence type="ECO:0000256" key="1">
    <source>
        <dbReference type="SAM" id="MobiDB-lite"/>
    </source>
</evidence>
<dbReference type="AlphaFoldDB" id="A0A3L6GD89"/>
<dbReference type="ExpressionAtlas" id="A0A3L6GD89">
    <property type="expression patterns" value="baseline and differential"/>
</dbReference>
<protein>
    <submittedName>
        <fullName evidence="2">Uncharacterized protein</fullName>
    </submittedName>
</protein>
<accession>A0A3L6GD89</accession>